<name>A0A4Y7Q3Q6_9AGAM</name>
<protein>
    <submittedName>
        <fullName evidence="1">Uncharacterized protein</fullName>
    </submittedName>
</protein>
<accession>A0A4Y7Q3Q6</accession>
<proteinExistence type="predicted"/>
<dbReference type="STRING" id="50990.A0A4Y7Q3Q6"/>
<reference evidence="1 2" key="1">
    <citation type="submission" date="2018-06" db="EMBL/GenBank/DDBJ databases">
        <title>A transcriptomic atlas of mushroom development highlights an independent origin of complex multicellularity.</title>
        <authorList>
            <consortium name="DOE Joint Genome Institute"/>
            <person name="Krizsan K."/>
            <person name="Almasi E."/>
            <person name="Merenyi Z."/>
            <person name="Sahu N."/>
            <person name="Viragh M."/>
            <person name="Koszo T."/>
            <person name="Mondo S."/>
            <person name="Kiss B."/>
            <person name="Balint B."/>
            <person name="Kues U."/>
            <person name="Barry K."/>
            <person name="Hegedus J.C."/>
            <person name="Henrissat B."/>
            <person name="Johnson J."/>
            <person name="Lipzen A."/>
            <person name="Ohm R."/>
            <person name="Nagy I."/>
            <person name="Pangilinan J."/>
            <person name="Yan J."/>
            <person name="Xiong Y."/>
            <person name="Grigoriev I.V."/>
            <person name="Hibbett D.S."/>
            <person name="Nagy L.G."/>
        </authorList>
    </citation>
    <scope>NUCLEOTIDE SEQUENCE [LARGE SCALE GENOMIC DNA]</scope>
    <source>
        <strain evidence="1 2">SZMC22713</strain>
    </source>
</reference>
<dbReference type="InterPro" id="IPR041078">
    <property type="entry name" value="Plavaka"/>
</dbReference>
<organism evidence="1 2">
    <name type="scientific">Rickenella mellea</name>
    <dbReference type="NCBI Taxonomy" id="50990"/>
    <lineage>
        <taxon>Eukaryota</taxon>
        <taxon>Fungi</taxon>
        <taxon>Dikarya</taxon>
        <taxon>Basidiomycota</taxon>
        <taxon>Agaricomycotina</taxon>
        <taxon>Agaricomycetes</taxon>
        <taxon>Hymenochaetales</taxon>
        <taxon>Rickenellaceae</taxon>
        <taxon>Rickenella</taxon>
    </lineage>
</organism>
<gene>
    <name evidence="1" type="ORF">BD410DRAFT_723776</name>
</gene>
<dbReference type="EMBL" id="ML170177">
    <property type="protein sequence ID" value="TDL21926.1"/>
    <property type="molecule type" value="Genomic_DNA"/>
</dbReference>
<keyword evidence="2" id="KW-1185">Reference proteome</keyword>
<dbReference type="VEuPathDB" id="FungiDB:BD410DRAFT_723776"/>
<dbReference type="Proteomes" id="UP000294933">
    <property type="component" value="Unassembled WGS sequence"/>
</dbReference>
<dbReference type="Pfam" id="PF18759">
    <property type="entry name" value="Plavaka"/>
    <property type="match status" value="1"/>
</dbReference>
<sequence length="923" mass="104894">MDIDNPGLHGSPPPLAAIGDLDIQAAPDVDYDFDVVADEPEEPPVIAPFVPQREQQGEPTRVRRRVHMEEVDDDEVLPHHRYVEEYEEATKILYAGETEFEKAENALKESGDSPYAPFADSDEWGLASWLMKNTGQTKTNQFLDLPIVENRLGLSFHNNYSFLKKVDSLPIGPQWKCEMVTVMGNRKDEEGQFMTEELELWLRDPVDCVKELIGNPSFRESMAYAPEKAFATDDPEGNRIYDEAWTGDWWWQTQAKLKDTPGAVVAPIILSSDKTKLSQFRGDKSAWPVYLTIGNISKNIRRQPSSHATILIGYLPVAKLNCFKTKKQQSEQTHRLFHHCMEILLRPLVEAGKNGVPMTCADGLGRLVFPILAAYVADFPEQCLVACCKESRCPRCIVERTDRGAPMKSKRRKKNKTLNALRKQESEGDCQHFDDWGLRPVYSPFWAKLPHSDIFSAITPDILHQLHKGMFKDHLVTWITGIVGEKDLDDRFRAMSGYPGLRQFKKGISFVSQWTGTEHKAMQQVFVGLLAGRVNDEVTTVVRSLIDFIYYAQYQSHTDTTLTAMQNALDYFHAAKQVIIDLGLRDDFNFPKFHSLLHYIESIILFGSADGYNTESPERLHIDYAKDAYRASNKRDYTAQMTLWLQRQEAIQRRNAFISWVNKNDPVNGDSDEETGVEIEDAENLKVHTSGNTSPASRGYSIAKASPFPATPVATLEAKHGAVNFTRDLERFLQQNKINAKPPVKGHYDTYKAINILTPETSHTSRLKRLNKIRATPEIESKNKRTPNAQAHFDTALVIEKPDAFKIRGGIDGLRVAEIRVVFTLPSYLGQWPHPLVYLHWFKPLTSCDEQLGMYKIGRATRNLQPYSEIISADRIYRACHLIPRFGAGAVDPSWTSANVAQKATDFYVNPYINFDLFQLFRK</sequence>
<dbReference type="OrthoDB" id="2418900at2759"/>
<evidence type="ECO:0000313" key="1">
    <source>
        <dbReference type="EMBL" id="TDL21926.1"/>
    </source>
</evidence>
<dbReference type="AlphaFoldDB" id="A0A4Y7Q3Q6"/>
<evidence type="ECO:0000313" key="2">
    <source>
        <dbReference type="Proteomes" id="UP000294933"/>
    </source>
</evidence>